<dbReference type="GO" id="GO:0003712">
    <property type="term" value="F:transcription coregulator activity"/>
    <property type="evidence" value="ECO:0007669"/>
    <property type="project" value="InterPro"/>
</dbReference>
<keyword evidence="6 7" id="KW-0539">Nucleus</keyword>
<organism evidence="10">
    <name type="scientific">Rhizopus microsporus var. microsporus</name>
    <dbReference type="NCBI Taxonomy" id="86635"/>
    <lineage>
        <taxon>Eukaryota</taxon>
        <taxon>Fungi</taxon>
        <taxon>Fungi incertae sedis</taxon>
        <taxon>Mucoromycota</taxon>
        <taxon>Mucoromycotina</taxon>
        <taxon>Mucoromycetes</taxon>
        <taxon>Mucorales</taxon>
        <taxon>Mucorineae</taxon>
        <taxon>Rhizopodaceae</taxon>
        <taxon>Rhizopus</taxon>
    </lineage>
</organism>
<dbReference type="InterPro" id="IPR019680">
    <property type="entry name" value="Mediator_Med1"/>
</dbReference>
<dbReference type="PANTHER" id="PTHR35041:SF4">
    <property type="entry name" value="MEDIATOR OF RNA POLYMERASE II TRANSCRIPTION SUBUNIT 1"/>
    <property type="match status" value="1"/>
</dbReference>
<dbReference type="GO" id="GO:0045944">
    <property type="term" value="P:positive regulation of transcription by RNA polymerase II"/>
    <property type="evidence" value="ECO:0007669"/>
    <property type="project" value="UniProtKB-ARBA"/>
</dbReference>
<keyword evidence="8" id="KW-0175">Coiled coil</keyword>
<dbReference type="AlphaFoldDB" id="A0A1X0R8X0"/>
<name>A0A1X0R8X0_RHIZD</name>
<dbReference type="OrthoDB" id="2281547at2759"/>
<keyword evidence="5 7" id="KW-0804">Transcription</keyword>
<evidence type="ECO:0000313" key="10">
    <source>
        <dbReference type="EMBL" id="ORE08414.1"/>
    </source>
</evidence>
<dbReference type="GO" id="GO:0016592">
    <property type="term" value="C:mediator complex"/>
    <property type="evidence" value="ECO:0007669"/>
    <property type="project" value="InterPro"/>
</dbReference>
<comment type="function">
    <text evidence="7">Component of the Mediator complex, a coactivator involved in the regulated transcription of nearly all RNA polymerase II-dependent genes. Mediator functions as a bridge to convey information from gene-specific regulatory proteins to the basal RNA polymerase II transcription machinery. Mediator is recruited to promoters by direct interactions with regulatory proteins and serves as a scaffold for the assembly of a functional preinitiation complex with RNA polymerase II and the general transcription factors.</text>
</comment>
<accession>A0A1X0R8X0</accession>
<dbReference type="Pfam" id="PF10744">
    <property type="entry name" value="Med1"/>
    <property type="match status" value="1"/>
</dbReference>
<evidence type="ECO:0000256" key="8">
    <source>
        <dbReference type="SAM" id="Coils"/>
    </source>
</evidence>
<evidence type="ECO:0000256" key="5">
    <source>
        <dbReference type="ARBA" id="ARBA00023163"/>
    </source>
</evidence>
<sequence>MSKQPDLPKNSINSAIIGLQDTLRNLQQQWPCLQKDATNNTKQPNELHALGPVNLDKARQEFSQHINSIRNICSQFETEVLGDVMKMGAGADPAFRKHFTHLKEQATLESAVIRLKNILIKSKERLEESLKEKDESKSKIEIQRLEKIAQSMGLITFVDSSKMFETENPITTITLGGTLIVIDIDIDDMGRIHNTKVTFVSESMHAEEGDRVDRILKENLQSCNFELFKRNLQSLALLDQLNVKHKPMDFFSIINNLLKDLKTICSNELQVEPDLSTILLEGHGIPCLHLNYPGISICYWIDKSHNDIDWEQVKEQYILRDEYHPILNQSSKLLISFEDCIQEMHYLPTTRPNYLLEFDETEEDIDSEQYRVVYENNYPKFMSPLRFVKPLSSAPSVQIRFIATLDPPIPVSDGLCQKIMNLSGMINTDSVISDHVVASTTSTSATNETLSLEEMLVLDIAPTKQYIHDNQIYKWMSSSKVSAKIVTRIPFQHPVQLYSIIQCLRQQEMFNILFKSIFSTTQVIKNSMDNTVSFSLKGILAESEKEDNLIVEVATVDAPYSIHITISPPLASSFVMVPLSIDIPANDPTKPIVRLQSSPIHKWNTNVFKQDLMSKELQSTYNLPAFIRWLSNRMSQDSFIKRERQEDDMSLVFKKAIKYE</sequence>
<feature type="domain" description="Mediator complex subunit Med1" evidence="9">
    <location>
        <begin position="135"/>
        <end position="518"/>
    </location>
</feature>
<dbReference type="PANTHER" id="PTHR35041">
    <property type="entry name" value="MEDIATOR OF RNA POLYMERASE II TRANSCRIPTION SUBUNIT 1"/>
    <property type="match status" value="1"/>
</dbReference>
<protein>
    <recommendedName>
        <fullName evidence="7">Mediator of RNA polymerase II transcription subunit 1</fullName>
    </recommendedName>
    <alternativeName>
        <fullName evidence="7">Mediator complex subunit 1</fullName>
    </alternativeName>
</protein>
<proteinExistence type="inferred from homology"/>
<feature type="coiled-coil region" evidence="8">
    <location>
        <begin position="119"/>
        <end position="146"/>
    </location>
</feature>
<keyword evidence="3 7" id="KW-0805">Transcription regulation</keyword>
<dbReference type="VEuPathDB" id="FungiDB:BCV72DRAFT_240523"/>
<comment type="similarity">
    <text evidence="2 7">Belongs to the Mediator complex subunit 1 family.</text>
</comment>
<comment type="subcellular location">
    <subcellularLocation>
        <location evidence="1 7">Nucleus</location>
    </subcellularLocation>
</comment>
<dbReference type="Proteomes" id="UP000242414">
    <property type="component" value="Unassembled WGS sequence"/>
</dbReference>
<evidence type="ECO:0000256" key="6">
    <source>
        <dbReference type="ARBA" id="ARBA00023242"/>
    </source>
</evidence>
<evidence type="ECO:0000256" key="7">
    <source>
        <dbReference type="RuleBase" id="RU364059"/>
    </source>
</evidence>
<evidence type="ECO:0000259" key="9">
    <source>
        <dbReference type="Pfam" id="PF10744"/>
    </source>
</evidence>
<evidence type="ECO:0000256" key="2">
    <source>
        <dbReference type="ARBA" id="ARBA00006210"/>
    </source>
</evidence>
<keyword evidence="4 7" id="KW-0010">Activator</keyword>
<reference evidence="10" key="1">
    <citation type="journal article" date="2016" name="Proc. Natl. Acad. Sci. U.S.A.">
        <title>Lipid metabolic changes in an early divergent fungus govern the establishment of a mutualistic symbiosis with endobacteria.</title>
        <authorList>
            <person name="Lastovetsky O.A."/>
            <person name="Gaspar M.L."/>
            <person name="Mondo S.J."/>
            <person name="LaButti K.M."/>
            <person name="Sandor L."/>
            <person name="Grigoriev I.V."/>
            <person name="Henry S.A."/>
            <person name="Pawlowska T.E."/>
        </authorList>
    </citation>
    <scope>NUCLEOTIDE SEQUENCE [LARGE SCALE GENOMIC DNA]</scope>
    <source>
        <strain evidence="10">ATCC 52814</strain>
    </source>
</reference>
<dbReference type="EMBL" id="KV921889">
    <property type="protein sequence ID" value="ORE08414.1"/>
    <property type="molecule type" value="Genomic_DNA"/>
</dbReference>
<gene>
    <name evidence="10" type="ORF">BCV72DRAFT_240523</name>
</gene>
<evidence type="ECO:0000256" key="1">
    <source>
        <dbReference type="ARBA" id="ARBA00004123"/>
    </source>
</evidence>
<evidence type="ECO:0000256" key="4">
    <source>
        <dbReference type="ARBA" id="ARBA00023159"/>
    </source>
</evidence>
<evidence type="ECO:0000256" key="3">
    <source>
        <dbReference type="ARBA" id="ARBA00023015"/>
    </source>
</evidence>